<dbReference type="InterPro" id="IPR038078">
    <property type="entry name" value="PhoU-like_sf"/>
</dbReference>
<dbReference type="Proteomes" id="UP000196240">
    <property type="component" value="Unassembled WGS sequence"/>
</dbReference>
<keyword evidence="6 8" id="KW-0592">Phosphate transport</keyword>
<evidence type="ECO:0000256" key="2">
    <source>
        <dbReference type="ARBA" id="ARBA00008107"/>
    </source>
</evidence>
<keyword evidence="4 8" id="KW-0813">Transport</keyword>
<reference evidence="10 11" key="1">
    <citation type="submission" date="2017-02" db="EMBL/GenBank/DDBJ databases">
        <authorList>
            <person name="Peterson S.W."/>
        </authorList>
    </citation>
    <scope>NUCLEOTIDE SEQUENCE [LARGE SCALE GENOMIC DNA]</scope>
    <source>
        <strain evidence="10">C6</strain>
    </source>
</reference>
<keyword evidence="5 8" id="KW-0963">Cytoplasm</keyword>
<gene>
    <name evidence="10" type="primary">phoU_1</name>
    <name evidence="10" type="ORF">ACNJC6_00861</name>
</gene>
<evidence type="ECO:0000256" key="5">
    <source>
        <dbReference type="ARBA" id="ARBA00022490"/>
    </source>
</evidence>
<evidence type="ECO:0000256" key="7">
    <source>
        <dbReference type="ARBA" id="ARBA00056181"/>
    </source>
</evidence>
<comment type="function">
    <text evidence="7 8">Plays a role in the regulation of phosphate uptake.</text>
</comment>
<protein>
    <recommendedName>
        <fullName evidence="8">Phosphate-specific transport system accessory protein PhoU</fullName>
    </recommendedName>
</protein>
<dbReference type="PANTHER" id="PTHR42930">
    <property type="entry name" value="PHOSPHATE-SPECIFIC TRANSPORT SYSTEM ACCESSORY PROTEIN PHOU"/>
    <property type="match status" value="1"/>
</dbReference>
<dbReference type="NCBIfam" id="TIGR02135">
    <property type="entry name" value="phoU_full"/>
    <property type="match status" value="1"/>
</dbReference>
<comment type="subunit">
    <text evidence="3 8">Homodimer.</text>
</comment>
<evidence type="ECO:0000256" key="3">
    <source>
        <dbReference type="ARBA" id="ARBA00011738"/>
    </source>
</evidence>
<dbReference type="Gene3D" id="1.20.58.220">
    <property type="entry name" value="Phosphate transport system protein phou homolog 2, domain 2"/>
    <property type="match status" value="2"/>
</dbReference>
<dbReference type="EMBL" id="FUUY01000002">
    <property type="protein sequence ID" value="SJX21251.1"/>
    <property type="molecule type" value="Genomic_DNA"/>
</dbReference>
<organism evidence="10 11">
    <name type="scientific">Acinetobacter johnsonii</name>
    <dbReference type="NCBI Taxonomy" id="40214"/>
    <lineage>
        <taxon>Bacteria</taxon>
        <taxon>Pseudomonadati</taxon>
        <taxon>Pseudomonadota</taxon>
        <taxon>Gammaproteobacteria</taxon>
        <taxon>Moraxellales</taxon>
        <taxon>Moraxellaceae</taxon>
        <taxon>Acinetobacter</taxon>
    </lineage>
</organism>
<dbReference type="GO" id="GO:0005737">
    <property type="term" value="C:cytoplasm"/>
    <property type="evidence" value="ECO:0007669"/>
    <property type="project" value="UniProtKB-SubCell"/>
</dbReference>
<dbReference type="Pfam" id="PF01895">
    <property type="entry name" value="PhoU"/>
    <property type="match status" value="2"/>
</dbReference>
<name>A0A1R7QAG0_ACIJO</name>
<dbReference type="InterPro" id="IPR026022">
    <property type="entry name" value="PhoU_dom"/>
</dbReference>
<dbReference type="GO" id="GO:0045936">
    <property type="term" value="P:negative regulation of phosphate metabolic process"/>
    <property type="evidence" value="ECO:0007669"/>
    <property type="project" value="InterPro"/>
</dbReference>
<evidence type="ECO:0000313" key="10">
    <source>
        <dbReference type="EMBL" id="SJX21251.1"/>
    </source>
</evidence>
<dbReference type="RefSeq" id="WP_087011457.1">
    <property type="nucleotide sequence ID" value="NZ_FUUY01000002.1"/>
</dbReference>
<evidence type="ECO:0000256" key="1">
    <source>
        <dbReference type="ARBA" id="ARBA00004496"/>
    </source>
</evidence>
<dbReference type="GO" id="GO:0006817">
    <property type="term" value="P:phosphate ion transport"/>
    <property type="evidence" value="ECO:0007669"/>
    <property type="project" value="UniProtKB-KW"/>
</dbReference>
<dbReference type="PANTHER" id="PTHR42930:SF3">
    <property type="entry name" value="PHOSPHATE-SPECIFIC TRANSPORT SYSTEM ACCESSORY PROTEIN PHOU"/>
    <property type="match status" value="1"/>
</dbReference>
<dbReference type="FunFam" id="1.20.58.220:FF:000004">
    <property type="entry name" value="Phosphate-specific transport system accessory protein PhoU"/>
    <property type="match status" value="1"/>
</dbReference>
<sequence length="223" mass="25476">MEQKHIHHQFDIDLQNMSSLFLDMGELVETQLSFAIRAIQNSDQTLTKLVIQQEEKVNEYEIEIDALCSSIITRRQPIASDLRFIIAVSKMTTNLERIGDEAEKIANKTRRLISENQISLINNIDLLEVSQLSLSLFSDVLTAFKQQDVKKAKEIIKADKVINDAFVKILNNLMQGVYSNNENVSVLMDFLFMAKGIERIGDHTKNIAELIIYIVEGVDVRHK</sequence>
<comment type="subcellular location">
    <subcellularLocation>
        <location evidence="1 8">Cytoplasm</location>
    </subcellularLocation>
</comment>
<evidence type="ECO:0000256" key="6">
    <source>
        <dbReference type="ARBA" id="ARBA00022592"/>
    </source>
</evidence>
<evidence type="ECO:0000256" key="4">
    <source>
        <dbReference type="ARBA" id="ARBA00022448"/>
    </source>
</evidence>
<evidence type="ECO:0000313" key="11">
    <source>
        <dbReference type="Proteomes" id="UP000196240"/>
    </source>
</evidence>
<dbReference type="AlphaFoldDB" id="A0A1R7QAG0"/>
<evidence type="ECO:0000256" key="8">
    <source>
        <dbReference type="PIRNR" id="PIRNR003107"/>
    </source>
</evidence>
<dbReference type="PIRSF" id="PIRSF003107">
    <property type="entry name" value="PhoU"/>
    <property type="match status" value="1"/>
</dbReference>
<proteinExistence type="inferred from homology"/>
<dbReference type="InterPro" id="IPR028366">
    <property type="entry name" value="PhoU"/>
</dbReference>
<accession>A0A1R7QAG0</accession>
<dbReference type="SUPFAM" id="SSF109755">
    <property type="entry name" value="PhoU-like"/>
    <property type="match status" value="1"/>
</dbReference>
<evidence type="ECO:0000259" key="9">
    <source>
        <dbReference type="Pfam" id="PF01895"/>
    </source>
</evidence>
<dbReference type="GO" id="GO:0030643">
    <property type="term" value="P:intracellular phosphate ion homeostasis"/>
    <property type="evidence" value="ECO:0007669"/>
    <property type="project" value="InterPro"/>
</dbReference>
<feature type="domain" description="PhoU" evidence="9">
    <location>
        <begin position="22"/>
        <end position="108"/>
    </location>
</feature>
<comment type="similarity">
    <text evidence="2 8">Belongs to the PhoU family.</text>
</comment>
<feature type="domain" description="PhoU" evidence="9">
    <location>
        <begin position="127"/>
        <end position="211"/>
    </location>
</feature>